<protein>
    <submittedName>
        <fullName evidence="1">Uncharacterized protein</fullName>
    </submittedName>
</protein>
<name>A0ABP0NHR4_9DINO</name>
<sequence length="205" mass="23708">MWGAQEECLMRRSSLYLSLWPLRRPDDELWRRSPPNRGPSGTWIPDLDHKRPVAYRQLGFGEGGERVILPHLEERPGDDQTDLRGNEEAMKILKRRGFAVLACQGNRSRHVLQREGWRQIQNPVRSSISKHHASHWLTPSISANFMNAQSCRCFCVPGWTCRAPTPMTKMDFHYQRPVWSTRPASWSSAHRTPCLPMARSQARPT</sequence>
<gene>
    <name evidence="1" type="ORF">CCMP2556_LOCUS30447</name>
</gene>
<reference evidence="1 2" key="1">
    <citation type="submission" date="2024-02" db="EMBL/GenBank/DDBJ databases">
        <authorList>
            <person name="Chen Y."/>
            <person name="Shah S."/>
            <person name="Dougan E. K."/>
            <person name="Thang M."/>
            <person name="Chan C."/>
        </authorList>
    </citation>
    <scope>NUCLEOTIDE SEQUENCE [LARGE SCALE GENOMIC DNA]</scope>
</reference>
<dbReference type="Proteomes" id="UP001642484">
    <property type="component" value="Unassembled WGS sequence"/>
</dbReference>
<proteinExistence type="predicted"/>
<accession>A0ABP0NHR4</accession>
<keyword evidence="2" id="KW-1185">Reference proteome</keyword>
<evidence type="ECO:0000313" key="2">
    <source>
        <dbReference type="Proteomes" id="UP001642484"/>
    </source>
</evidence>
<evidence type="ECO:0000313" key="1">
    <source>
        <dbReference type="EMBL" id="CAK9061910.1"/>
    </source>
</evidence>
<dbReference type="EMBL" id="CAXAMN010021651">
    <property type="protein sequence ID" value="CAK9061910.1"/>
    <property type="molecule type" value="Genomic_DNA"/>
</dbReference>
<comment type="caution">
    <text evidence="1">The sequence shown here is derived from an EMBL/GenBank/DDBJ whole genome shotgun (WGS) entry which is preliminary data.</text>
</comment>
<organism evidence="1 2">
    <name type="scientific">Durusdinium trenchii</name>
    <dbReference type="NCBI Taxonomy" id="1381693"/>
    <lineage>
        <taxon>Eukaryota</taxon>
        <taxon>Sar</taxon>
        <taxon>Alveolata</taxon>
        <taxon>Dinophyceae</taxon>
        <taxon>Suessiales</taxon>
        <taxon>Symbiodiniaceae</taxon>
        <taxon>Durusdinium</taxon>
    </lineage>
</organism>